<organism evidence="1 2">
    <name type="scientific">Flavimaricola marinus</name>
    <dbReference type="NCBI Taxonomy" id="1819565"/>
    <lineage>
        <taxon>Bacteria</taxon>
        <taxon>Pseudomonadati</taxon>
        <taxon>Pseudomonadota</taxon>
        <taxon>Alphaproteobacteria</taxon>
        <taxon>Rhodobacterales</taxon>
        <taxon>Paracoccaceae</taxon>
        <taxon>Flavimaricola</taxon>
    </lineage>
</organism>
<evidence type="ECO:0000313" key="2">
    <source>
        <dbReference type="Proteomes" id="UP000201613"/>
    </source>
</evidence>
<gene>
    <name evidence="1" type="ORF">LOM8899_01501</name>
</gene>
<dbReference type="RefSeq" id="WP_093991572.1">
    <property type="nucleotide sequence ID" value="NZ_FXZK01000002.1"/>
</dbReference>
<dbReference type="InterPro" id="IPR016181">
    <property type="entry name" value="Acyl_CoA_acyltransferase"/>
</dbReference>
<reference evidence="2" key="1">
    <citation type="submission" date="2017-05" db="EMBL/GenBank/DDBJ databases">
        <authorList>
            <person name="Rodrigo-Torres L."/>
            <person name="Arahal R. D."/>
            <person name="Lucena T."/>
        </authorList>
    </citation>
    <scope>NUCLEOTIDE SEQUENCE [LARGE SCALE GENOMIC DNA]</scope>
    <source>
        <strain evidence="2">CECT 8899</strain>
    </source>
</reference>
<dbReference type="Proteomes" id="UP000201613">
    <property type="component" value="Unassembled WGS sequence"/>
</dbReference>
<evidence type="ECO:0008006" key="3">
    <source>
        <dbReference type="Google" id="ProtNLM"/>
    </source>
</evidence>
<accession>A0A238LEH9</accession>
<proteinExistence type="predicted"/>
<dbReference type="SUPFAM" id="SSF55729">
    <property type="entry name" value="Acyl-CoA N-acyltransferases (Nat)"/>
    <property type="match status" value="1"/>
</dbReference>
<dbReference type="AlphaFoldDB" id="A0A238LEH9"/>
<dbReference type="EMBL" id="FXZK01000002">
    <property type="protein sequence ID" value="SMY07366.1"/>
    <property type="molecule type" value="Genomic_DNA"/>
</dbReference>
<dbReference type="Gene3D" id="3.40.630.30">
    <property type="match status" value="1"/>
</dbReference>
<evidence type="ECO:0000313" key="1">
    <source>
        <dbReference type="EMBL" id="SMY07366.1"/>
    </source>
</evidence>
<keyword evidence="2" id="KW-1185">Reference proteome</keyword>
<name>A0A238LEH9_9RHOB</name>
<protein>
    <recommendedName>
        <fullName evidence="3">FemAB family protein</fullName>
    </recommendedName>
</protein>
<dbReference type="OrthoDB" id="8479075at2"/>
<sequence length="325" mass="35171">MSDDKITVFGLADRAGWEAATAGPDAMPSHDWAYAAGLAVAGIEPQLAVVEADGARMILPFFERRWNDTTDIATLPGLSGAVIPSDGAAPLSLWRDYAAERGWVCGYLQISVTTTMPAVAPPDRVQAHNALYVFDLTDWDIHHSLGHNMRKTYRRATRDGVAFTTDQSRLAAAFPALHVEAMARAGEGPVFPVEVLSHWAKAANVVFIGGELDGEIVVAGMCRKHGPMIEGHLAGSTEAGRGLHAWMFLESAQWFAQQGALSYNIGGYGRPGDGLHLMKSRLGAIEHPLRSLCQIYRPDLFSELCRDAGADPQARYFPPYRAGSV</sequence>